<organism evidence="2 3">
    <name type="scientific">Hanstruepera neustonica</name>
    <dbReference type="NCBI Taxonomy" id="1445657"/>
    <lineage>
        <taxon>Bacteria</taxon>
        <taxon>Pseudomonadati</taxon>
        <taxon>Bacteroidota</taxon>
        <taxon>Flavobacteriia</taxon>
        <taxon>Flavobacteriales</taxon>
        <taxon>Flavobacteriaceae</taxon>
        <taxon>Hanstruepera</taxon>
    </lineage>
</organism>
<reference evidence="2 3" key="1">
    <citation type="submission" date="2018-01" db="EMBL/GenBank/DDBJ databases">
        <title>The draft genome of Hanstruepera neustonica JCM19743.</title>
        <authorList>
            <person name="He R.-H."/>
            <person name="Du Z.-J."/>
        </authorList>
    </citation>
    <scope>NUCLEOTIDE SEQUENCE [LARGE SCALE GENOMIC DNA]</scope>
    <source>
        <strain evidence="2 3">JCM19743</strain>
    </source>
</reference>
<gene>
    <name evidence="2" type="ORF">C1T31_09860</name>
</gene>
<dbReference type="OrthoDB" id="9810174at2"/>
<accession>A0A2K1DXY2</accession>
<dbReference type="EMBL" id="POWF01000006">
    <property type="protein sequence ID" value="PNQ72873.1"/>
    <property type="molecule type" value="Genomic_DNA"/>
</dbReference>
<dbReference type="AlphaFoldDB" id="A0A2K1DXY2"/>
<dbReference type="SUPFAM" id="SSF88874">
    <property type="entry name" value="Receptor-binding domain of short tail fibre protein gp12"/>
    <property type="match status" value="1"/>
</dbReference>
<dbReference type="Proteomes" id="UP000236641">
    <property type="component" value="Unassembled WGS sequence"/>
</dbReference>
<sequence>MFAGNFAPRNWAFCDGQLLSISSNTALFSILGTTYGGDGRTTFALPDLRGRFAMHAGSGPGLTPRPQGQVSGSESHILTVNNIPSHSHVVAIPTAEEGDTDLPNGNNLSGNGINGFKSSSDNTLGTFNTGNTGGNTSVNHMPPYTTVRYIICLQGIYPSRS</sequence>
<dbReference type="InterPro" id="IPR011083">
    <property type="entry name" value="Phage_tail_collar_dom"/>
</dbReference>
<comment type="caution">
    <text evidence="2">The sequence shown here is derived from an EMBL/GenBank/DDBJ whole genome shotgun (WGS) entry which is preliminary data.</text>
</comment>
<protein>
    <submittedName>
        <fullName evidence="2">Phage tail protein</fullName>
    </submittedName>
</protein>
<keyword evidence="3" id="KW-1185">Reference proteome</keyword>
<evidence type="ECO:0000259" key="1">
    <source>
        <dbReference type="Pfam" id="PF07484"/>
    </source>
</evidence>
<dbReference type="InterPro" id="IPR037053">
    <property type="entry name" value="Phage_tail_collar_dom_sf"/>
</dbReference>
<feature type="domain" description="Phage tail collar" evidence="1">
    <location>
        <begin position="1"/>
        <end position="52"/>
    </location>
</feature>
<name>A0A2K1DXY2_9FLAO</name>
<dbReference type="Pfam" id="PF07484">
    <property type="entry name" value="Collar"/>
    <property type="match status" value="1"/>
</dbReference>
<evidence type="ECO:0000313" key="3">
    <source>
        <dbReference type="Proteomes" id="UP000236641"/>
    </source>
</evidence>
<dbReference type="Gene3D" id="3.90.1340.10">
    <property type="entry name" value="Phage tail collar domain"/>
    <property type="match status" value="1"/>
</dbReference>
<proteinExistence type="predicted"/>
<evidence type="ECO:0000313" key="2">
    <source>
        <dbReference type="EMBL" id="PNQ72873.1"/>
    </source>
</evidence>